<dbReference type="Pfam" id="PF20009">
    <property type="entry name" value="GEVED"/>
    <property type="match status" value="1"/>
</dbReference>
<evidence type="ECO:0000256" key="1">
    <source>
        <dbReference type="SAM" id="MobiDB-lite"/>
    </source>
</evidence>
<dbReference type="InterPro" id="IPR011992">
    <property type="entry name" value="EF-hand-dom_pair"/>
</dbReference>
<dbReference type="PANTHER" id="PTHR30093">
    <property type="entry name" value="GENERAL SECRETION PATHWAY PROTEIN G"/>
    <property type="match status" value="1"/>
</dbReference>
<dbReference type="RefSeq" id="WP_068262542.1">
    <property type="nucleotide sequence ID" value="NZ_VRLW01000001.1"/>
</dbReference>
<dbReference type="GO" id="GO:0005509">
    <property type="term" value="F:calcium ion binding"/>
    <property type="evidence" value="ECO:0007669"/>
    <property type="project" value="InterPro"/>
</dbReference>
<dbReference type="InterPro" id="IPR036439">
    <property type="entry name" value="Dockerin_dom_sf"/>
</dbReference>
<dbReference type="GO" id="GO:0000272">
    <property type="term" value="P:polysaccharide catabolic process"/>
    <property type="evidence" value="ECO:0007669"/>
    <property type="project" value="InterPro"/>
</dbReference>
<evidence type="ECO:0008006" key="6">
    <source>
        <dbReference type="Google" id="ProtNLM"/>
    </source>
</evidence>
<dbReference type="InterPro" id="IPR002048">
    <property type="entry name" value="EF_hand_dom"/>
</dbReference>
<dbReference type="OrthoDB" id="285651at2"/>
<dbReference type="PROSITE" id="PS00018">
    <property type="entry name" value="EF_HAND_1"/>
    <property type="match status" value="2"/>
</dbReference>
<feature type="domain" description="GEVED" evidence="3">
    <location>
        <begin position="1682"/>
        <end position="1755"/>
    </location>
</feature>
<organism evidence="4 5">
    <name type="scientific">Rubripirellula obstinata</name>
    <dbReference type="NCBI Taxonomy" id="406547"/>
    <lineage>
        <taxon>Bacteria</taxon>
        <taxon>Pseudomonadati</taxon>
        <taxon>Planctomycetota</taxon>
        <taxon>Planctomycetia</taxon>
        <taxon>Pirellulales</taxon>
        <taxon>Pirellulaceae</taxon>
        <taxon>Rubripirellula</taxon>
    </lineage>
</organism>
<dbReference type="Pfam" id="PF07596">
    <property type="entry name" value="SBP_bac_10"/>
    <property type="match status" value="3"/>
</dbReference>
<dbReference type="Pfam" id="PF17963">
    <property type="entry name" value="Big_9"/>
    <property type="match status" value="2"/>
</dbReference>
<feature type="domain" description="DUF1559" evidence="2">
    <location>
        <begin position="1066"/>
        <end position="1208"/>
    </location>
</feature>
<protein>
    <recommendedName>
        <fullName evidence="6">Dockerin type I repeat protein</fullName>
    </recommendedName>
</protein>
<dbReference type="Gene3D" id="2.60.40.3440">
    <property type="match status" value="2"/>
</dbReference>
<dbReference type="Proteomes" id="UP000322699">
    <property type="component" value="Unassembled WGS sequence"/>
</dbReference>
<accession>A0A5B1CG29</accession>
<dbReference type="EMBL" id="VRLW01000001">
    <property type="protein sequence ID" value="KAA1259142.1"/>
    <property type="molecule type" value="Genomic_DNA"/>
</dbReference>
<evidence type="ECO:0000313" key="5">
    <source>
        <dbReference type="Proteomes" id="UP000322699"/>
    </source>
</evidence>
<dbReference type="InterPro" id="IPR011453">
    <property type="entry name" value="DUF1559"/>
</dbReference>
<feature type="region of interest" description="Disordered" evidence="1">
    <location>
        <begin position="1"/>
        <end position="35"/>
    </location>
</feature>
<feature type="domain" description="DUF1559" evidence="2">
    <location>
        <begin position="1295"/>
        <end position="1439"/>
    </location>
</feature>
<evidence type="ECO:0000313" key="4">
    <source>
        <dbReference type="EMBL" id="KAA1259142.1"/>
    </source>
</evidence>
<dbReference type="InterPro" id="IPR045474">
    <property type="entry name" value="GEVED"/>
</dbReference>
<gene>
    <name evidence="4" type="ORF">LF1_16700</name>
</gene>
<dbReference type="PANTHER" id="PTHR30093:SF2">
    <property type="entry name" value="TYPE II SECRETION SYSTEM PROTEIN H"/>
    <property type="match status" value="1"/>
</dbReference>
<feature type="domain" description="DUF1559" evidence="2">
    <location>
        <begin position="838"/>
        <end position="989"/>
    </location>
</feature>
<evidence type="ECO:0000259" key="2">
    <source>
        <dbReference type="Pfam" id="PF07596"/>
    </source>
</evidence>
<feature type="compositionally biased region" description="Basic and acidic residues" evidence="1">
    <location>
        <begin position="1"/>
        <end position="13"/>
    </location>
</feature>
<keyword evidence="5" id="KW-1185">Reference proteome</keyword>
<name>A0A5B1CG29_9BACT</name>
<evidence type="ECO:0000259" key="3">
    <source>
        <dbReference type="Pfam" id="PF20009"/>
    </source>
</evidence>
<comment type="caution">
    <text evidence="4">The sequence shown here is derived from an EMBL/GenBank/DDBJ whole genome shotgun (WGS) entry which is preliminary data.</text>
</comment>
<dbReference type="CDD" id="cd00051">
    <property type="entry name" value="EFh"/>
    <property type="match status" value="1"/>
</dbReference>
<sequence>MMNIRSDKKEGSKTTRGATTKAVTGKNLRRRSPRVEHLEQRQLLAATTPDWFSLDGSVEAYDVGAVFTHGSIASAPESQISTDVLGQPRLDLLPKIVLTDLESGPSTFRIGDQVDEPNAYVHDGTLRRSLVPAQIEIDPNLSYELRAETLDIPSVRALRIQAVVSDADGLPIQPIHVRRFSGATDTTLLMDVSPGDTSIVVADASGWSQADGSSVTTRALAWFGYQDAAGTTHADYTYTRYTLGDAENAAWPIGGISPDTSSGGYRITLNQPWSGESVPAGTAIRNAVSEQRDFTLVHQTVREDKSYVRRPLLQESQIVQTRALVGGQAWDAESEMQSAMPPGTHSIVLAASNPLVNITFGFLNRSTSPITIDGQRRVVATNSLQSISSDAARVIDPNDTNYFGVTASVRTTDDQPSPAETHSIGYQAVDRDGHLIESTHVTRYATAVDTTLAQSLTAGDTQIVLTDGSGWSNQASPATRTLAWYGYENALGETYPDYSYTRNIAGDPINGLWPVGGVTGNVITLSQPWSGQTLPAGTAVRNTETGDSLQRVVLSGAALTATPTRYVSSAVSGFWQNGIADAASFPPGTGAVRIAAIANERNFTQDDIVVLEGFSIANSPSDLQIVQPVNRQHTLMLDVLANDSSHVTLTGLDDPQFGTAVIESGKIRYTSAANFIGVDRFSYTVADTETGETSTEIVSVAITGGNHDQDAVLAQGLIDNESVTAIRRDPVAHDENFLPIPYRVAQNSVLTVDGLSHTGLLNNDSVTGLPVEDGSVVGLATPPNHGSLQLNPDGTFTYIPDFGYVGSDQFRYTIFDGLRTDTAVAIVETLADARAVVSANLETLMLQFRNFHSAFTELPADRVAAADPTQAGVPRLSWRVHLLPFLGYHELYSQFHLDEPWDSAHNLPLASAMPEIFGDGLSVGETTTRIQALTSSPFRTIDNPIGPVGLRNDGIATKFRDVLDGLSNSILLVQTSADRAVPWTAPQDAVFDYSDPLSTLGTLDPQGILVGMFDGTVADLPADLSEEAFVALSTRADKDNESINFDAILRVQDADAWDQNGARQDENLTQIGLGLQNWHSAYNSLPPNPGTPRQADGQFRFSWRVYLLPFIEHQSLHEQFDFYQPWDSPHNLSLLDKMPDIFRSTGDSPDSFITRVQMVMGPGAAYDVDDTGLVVASRFSDFADGLENTLMVVETGPERAALWTRPDEFDFDPADPVASLGSLPDGFFRAIKADGQVVRLPADIEPEQFAAMLTRDATEHYATDAVPLQEYVPLDSLTRKHRDLNGAEFSSEQANKFKVVGLGFHNYRSAFRQLPIMDDPAFYDADGKPFLSWRVHLLPFIGFPLLYQQFDLQEPWDSPNNLPLMQSMPDVFRDSDSAWDSTTTRIQLFVDGGTPENGFRDGALFRSTRTRIDFRDVLDGLSNTVLAVQAGKDVAVPWTKPADITFDPQDPYSGLGDIGDRLPVLFADGGTSWLPIIPDQQLANLIRPNDRNGLAAEQLVLKANETVLLESSGAITFSAEFYDRERSWSTFPTFETRTVDVVAADPSLVEVFPKQLTFTVNDLEIPRHITVRAIDDGSVDGPRNTTITIDGQVIEVTIVDDENGTAGQEYGDAPLPYPGSANHLPTGPRLGLVRDVESGTQRSEDADGDGADEDGVLFGIVSPANSVAAVNINVQNSADAFIDAWVDFNADGDWDDLGEQIMASTPVTRGLQTLNYDVPSDAGVGQTFARIRISSSGGLSPSDSAQDGEVEDYAIAIGSDPAGIGSTNINAGQPSRSELSSVEVQFDSLVPVSADDFILRNTDTDEIVTGILVAVDGSSGRTVATLTFTGGNSVISGPEPSMPPTLADGHYTLRYLPSETPGNTQPIDSFYRKFGDTDADGSVGLSDFASFRTAFGSSIDEDEFDASLDSNRDGQVSLSDFAAFRSSFGQ</sequence>
<dbReference type="SUPFAM" id="SSF47473">
    <property type="entry name" value="EF-hand"/>
    <property type="match status" value="1"/>
</dbReference>
<dbReference type="Gene3D" id="1.10.1330.10">
    <property type="entry name" value="Dockerin domain"/>
    <property type="match status" value="1"/>
</dbReference>
<dbReference type="InterPro" id="IPR018247">
    <property type="entry name" value="EF_Hand_1_Ca_BS"/>
</dbReference>
<proteinExistence type="predicted"/>
<reference evidence="4 5" key="1">
    <citation type="submission" date="2019-08" db="EMBL/GenBank/DDBJ databases">
        <title>Deep-cultivation of Planctomycetes and their phenomic and genomic characterization uncovers novel biology.</title>
        <authorList>
            <person name="Wiegand S."/>
            <person name="Jogler M."/>
            <person name="Boedeker C."/>
            <person name="Pinto D."/>
            <person name="Vollmers J."/>
            <person name="Rivas-Marin E."/>
            <person name="Kohn T."/>
            <person name="Peeters S.H."/>
            <person name="Heuer A."/>
            <person name="Rast P."/>
            <person name="Oberbeckmann S."/>
            <person name="Bunk B."/>
            <person name="Jeske O."/>
            <person name="Meyerdierks A."/>
            <person name="Storesund J.E."/>
            <person name="Kallscheuer N."/>
            <person name="Luecker S."/>
            <person name="Lage O.M."/>
            <person name="Pohl T."/>
            <person name="Merkel B.J."/>
            <person name="Hornburger P."/>
            <person name="Mueller R.-W."/>
            <person name="Bruemmer F."/>
            <person name="Labrenz M."/>
            <person name="Spormann A.M."/>
            <person name="Op Den Camp H."/>
            <person name="Overmann J."/>
            <person name="Amann R."/>
            <person name="Jetten M.S.M."/>
            <person name="Mascher T."/>
            <person name="Medema M.H."/>
            <person name="Devos D.P."/>
            <person name="Kaster A.-K."/>
            <person name="Ovreas L."/>
            <person name="Rohde M."/>
            <person name="Galperin M.Y."/>
            <person name="Jogler C."/>
        </authorList>
    </citation>
    <scope>NUCLEOTIDE SEQUENCE [LARGE SCALE GENOMIC DNA]</scope>
    <source>
        <strain evidence="4 5">LF1</strain>
    </source>
</reference>